<dbReference type="SMART" id="SM00213">
    <property type="entry name" value="UBQ"/>
    <property type="match status" value="1"/>
</dbReference>
<proteinExistence type="predicted"/>
<name>A0A016VJ03_9BILA</name>
<evidence type="ECO:0000259" key="2">
    <source>
        <dbReference type="PROSITE" id="PS50053"/>
    </source>
</evidence>
<sequence>MSGSDSSKSLSTVSTRSTGGRSSSSQSSSGRSAGRSPRVHSPVIDPPSDLLEITVNSVMEGVPAAKILVPALCRVSELKSIVSDATDVGVDKQILLYKDQELKNENASIRSYGITRDCSIIMNVKMSTGSKVARSHSNMNMLFLPMVMQQGSISSLRNTIKSMTTIRGRPVFRSKVERPMEYTTSWTPAKQMEHELTRNRMRRLLRSRKKKKTILSDPERALSPDSVSESPSANSPSTSSKSPVLSTPVSTYEHDPAITDKQLKEANRGNKEQTDEVERLRNENLSLKSQLNALRTSNTLPISTSVSDSASLTNSSSDPDLKRSIVIRNLPEPECTNSVEKVFHDLSAVTEILSCLDVECLPITTYRMGQIGAPIGGSDHSTVIFDLNLLVLPEIFEYKRDFKNADYSAILEHLANIDWLGSFNMTNTVNEMYETFLAILHHVIELFVPIRKVKLAQLSLPKYLQRMLNHRTLLWKNAVLKQDANSWDKFKEANLRTEKAMNRYNVYLEKKLIESEDKTKFYRYVKFRRGNRSSIPCLKNESGEDVIQDGYKAEILAKVFQKSFNKQCREDFVYSEISPSANPVMGPTLWFHRNEIMELLERWPNSLSTTPDFIPFPFIKKVTPFIGFPLEYIFNLSYMRGIVPDRWRHALVTPIPKKPPMNDPKNYRPVSITSIFARLFEKIMKKRILKHLEQYDVIPRSQFGFLNNKSVETALLTSLNDWTKAIESKSRVDVVYFDFAKAFDKVPHAKLMKKLRIVGLHPLVIAWIENFLSNRTFQVRVGKEYSSVHQAYSGVPQGAVLSPLLFLIYTYDIPKDILALEVTCKMYADDIKIYKTIKSTADTERLQTAIEVINRWSNSWELPLAIEKTHVLSIGNCPADVTYYIGDVKLENVEEVRDLGYTINSNLDFGQHYKNLVNKAMGITYNMFKILKTKDVNVLIRAYKTYIRPIMESGTTVFNPYKQKDIDLLESVQNNFTRKVFIRCSGIDYSSIPNSTERSKQLGLPTLRSRRTKNDLVMMYKILTGTIDIDAAEFFMFAPRTTSRSGGLRLPESVAKSQIRSKFFSHRTIGLFTPLLRDGVLNMSVNRFKLYLDHRLKAQQ</sequence>
<feature type="compositionally biased region" description="Low complexity" evidence="1">
    <location>
        <begin position="1"/>
        <end position="36"/>
    </location>
</feature>
<feature type="domain" description="Ubiquitin-like" evidence="2">
    <location>
        <begin position="51"/>
        <end position="129"/>
    </location>
</feature>
<dbReference type="EMBL" id="JARK01001346">
    <property type="protein sequence ID" value="EYC26748.1"/>
    <property type="molecule type" value="Genomic_DNA"/>
</dbReference>
<dbReference type="STRING" id="53326.A0A016VJ03"/>
<feature type="compositionally biased region" description="Basic and acidic residues" evidence="1">
    <location>
        <begin position="252"/>
        <end position="281"/>
    </location>
</feature>
<protein>
    <recommendedName>
        <fullName evidence="6">Reverse transcriptase domain-containing protein</fullName>
    </recommendedName>
</protein>
<dbReference type="PANTHER" id="PTHR33332">
    <property type="entry name" value="REVERSE TRANSCRIPTASE DOMAIN-CONTAINING PROTEIN"/>
    <property type="match status" value="1"/>
</dbReference>
<feature type="compositionally biased region" description="Basic residues" evidence="1">
    <location>
        <begin position="199"/>
        <end position="213"/>
    </location>
</feature>
<feature type="region of interest" description="Disordered" evidence="1">
    <location>
        <begin position="1"/>
        <end position="46"/>
    </location>
</feature>
<dbReference type="InterPro" id="IPR000477">
    <property type="entry name" value="RT_dom"/>
</dbReference>
<comment type="caution">
    <text evidence="4">The sequence shown here is derived from an EMBL/GenBank/DDBJ whole genome shotgun (WGS) entry which is preliminary data.</text>
</comment>
<dbReference type="SUPFAM" id="SSF56672">
    <property type="entry name" value="DNA/RNA polymerases"/>
    <property type="match status" value="1"/>
</dbReference>
<dbReference type="Pfam" id="PF00240">
    <property type="entry name" value="ubiquitin"/>
    <property type="match status" value="1"/>
</dbReference>
<dbReference type="InterPro" id="IPR029071">
    <property type="entry name" value="Ubiquitin-like_domsf"/>
</dbReference>
<gene>
    <name evidence="4" type="primary">Acey_s0010.g946</name>
    <name evidence="4" type="ORF">Y032_0010g946</name>
</gene>
<feature type="domain" description="Reverse transcriptase" evidence="3">
    <location>
        <begin position="636"/>
        <end position="903"/>
    </location>
</feature>
<dbReference type="SUPFAM" id="SSF54236">
    <property type="entry name" value="Ubiquitin-like"/>
    <property type="match status" value="1"/>
</dbReference>
<dbReference type="PROSITE" id="PS50053">
    <property type="entry name" value="UBIQUITIN_2"/>
    <property type="match status" value="1"/>
</dbReference>
<dbReference type="PRINTS" id="PR01345">
    <property type="entry name" value="CERVTRCPTASE"/>
</dbReference>
<dbReference type="Pfam" id="PF00078">
    <property type="entry name" value="RVT_1"/>
    <property type="match status" value="1"/>
</dbReference>
<evidence type="ECO:0000256" key="1">
    <source>
        <dbReference type="SAM" id="MobiDB-lite"/>
    </source>
</evidence>
<dbReference type="Proteomes" id="UP000024635">
    <property type="component" value="Unassembled WGS sequence"/>
</dbReference>
<evidence type="ECO:0008006" key="6">
    <source>
        <dbReference type="Google" id="ProtNLM"/>
    </source>
</evidence>
<reference evidence="5" key="1">
    <citation type="journal article" date="2015" name="Nat. Genet.">
        <title>The genome and transcriptome of the zoonotic hookworm Ancylostoma ceylanicum identify infection-specific gene families.</title>
        <authorList>
            <person name="Schwarz E.M."/>
            <person name="Hu Y."/>
            <person name="Antoshechkin I."/>
            <person name="Miller M.M."/>
            <person name="Sternberg P.W."/>
            <person name="Aroian R.V."/>
        </authorList>
    </citation>
    <scope>NUCLEOTIDE SEQUENCE</scope>
    <source>
        <strain evidence="5">HY135</strain>
    </source>
</reference>
<dbReference type="InterPro" id="IPR043502">
    <property type="entry name" value="DNA/RNA_pol_sf"/>
</dbReference>
<dbReference type="OrthoDB" id="411871at2759"/>
<dbReference type="CDD" id="cd01650">
    <property type="entry name" value="RT_nLTR_like"/>
    <property type="match status" value="1"/>
</dbReference>
<dbReference type="PROSITE" id="PS50878">
    <property type="entry name" value="RT_POL"/>
    <property type="match status" value="1"/>
</dbReference>
<organism evidence="4 5">
    <name type="scientific">Ancylostoma ceylanicum</name>
    <dbReference type="NCBI Taxonomy" id="53326"/>
    <lineage>
        <taxon>Eukaryota</taxon>
        <taxon>Metazoa</taxon>
        <taxon>Ecdysozoa</taxon>
        <taxon>Nematoda</taxon>
        <taxon>Chromadorea</taxon>
        <taxon>Rhabditida</taxon>
        <taxon>Rhabditina</taxon>
        <taxon>Rhabditomorpha</taxon>
        <taxon>Strongyloidea</taxon>
        <taxon>Ancylostomatidae</taxon>
        <taxon>Ancylostomatinae</taxon>
        <taxon>Ancylostoma</taxon>
    </lineage>
</organism>
<feature type="compositionally biased region" description="Low complexity" evidence="1">
    <location>
        <begin position="223"/>
        <end position="251"/>
    </location>
</feature>
<dbReference type="Gene3D" id="3.10.20.90">
    <property type="entry name" value="Phosphatidylinositol 3-kinase Catalytic Subunit, Chain A, domain 1"/>
    <property type="match status" value="1"/>
</dbReference>
<evidence type="ECO:0000313" key="4">
    <source>
        <dbReference type="EMBL" id="EYC26748.1"/>
    </source>
</evidence>
<keyword evidence="5" id="KW-1185">Reference proteome</keyword>
<dbReference type="AlphaFoldDB" id="A0A016VJ03"/>
<accession>A0A016VJ03</accession>
<dbReference type="InterPro" id="IPR000626">
    <property type="entry name" value="Ubiquitin-like_dom"/>
</dbReference>
<evidence type="ECO:0000313" key="5">
    <source>
        <dbReference type="Proteomes" id="UP000024635"/>
    </source>
</evidence>
<evidence type="ECO:0000259" key="3">
    <source>
        <dbReference type="PROSITE" id="PS50878"/>
    </source>
</evidence>
<feature type="region of interest" description="Disordered" evidence="1">
    <location>
        <begin position="188"/>
        <end position="281"/>
    </location>
</feature>
<dbReference type="CDD" id="cd17039">
    <property type="entry name" value="Ubl_ubiquitin_like"/>
    <property type="match status" value="1"/>
</dbReference>